<dbReference type="EMBL" id="JANBOH010000055">
    <property type="protein sequence ID" value="KAJ1646602.1"/>
    <property type="molecule type" value="Genomic_DNA"/>
</dbReference>
<dbReference type="AlphaFoldDB" id="A0A9W7XNY9"/>
<gene>
    <name evidence="1" type="ORF">LPJ64_001938</name>
</gene>
<protein>
    <submittedName>
        <fullName evidence="1">Uncharacterized protein</fullName>
    </submittedName>
</protein>
<sequence length="633" mass="66958">MATLTRAPANSIIAATATATAAATARPAIKGSLTLSGASDDTETESDLDKNIVVEGDASFDADFEGPWWLSSDSEHAHTACPLRPFAHMVVGLRASDDSSDACTAPESVAPAALAAARIVHLSDALRRKMHSVAPDTRADRSVGDMLVFAAPPREASTGNGLWGVLGWLVGSAASKHSDRNNDCSRQRRLFRRRPVARRAEDDPLLVGNEGLGAVEIAAVRTSEHSAAAARGGCVFALCAHAMAPETQARWLAWHAHRYAGRTRAADDASAAGLQLAVVHVAEVSTLHRVASLGVDALVPPPLPMLEQSFAQLADSGRVVGPPPAMPPLAAPPWDSVAPRAPTSETHARWLALLVSRHGLVEMAHPLARTPLAADDPSDAPTLSVALGAWLGESLFGRIHPEDVVRVVRALRLAWDARPDSYHFARLRRLWQQKRRAGSCDRIDGPAIRQVLRSDGIEVANGVVELNVQLRLSGPNDLDWADPDAAAVHSRFARVKLTRWPLVLRPSRASAEPQDGFVLVAMQPLPEPSGARRPCPAPAHSLALADAKKRSISSVASAATLVSLGSAPVLSSSASDLSCLDSTARPSVAADSGVVIPASRLASRRRSNIMAGSLSADADELLYSTPRELRALQ</sequence>
<keyword evidence="2" id="KW-1185">Reference proteome</keyword>
<proteinExistence type="predicted"/>
<organism evidence="1 2">
    <name type="scientific">Coemansia asiatica</name>
    <dbReference type="NCBI Taxonomy" id="1052880"/>
    <lineage>
        <taxon>Eukaryota</taxon>
        <taxon>Fungi</taxon>
        <taxon>Fungi incertae sedis</taxon>
        <taxon>Zoopagomycota</taxon>
        <taxon>Kickxellomycotina</taxon>
        <taxon>Kickxellomycetes</taxon>
        <taxon>Kickxellales</taxon>
        <taxon>Kickxellaceae</taxon>
        <taxon>Coemansia</taxon>
    </lineage>
</organism>
<reference evidence="1" key="1">
    <citation type="submission" date="2022-07" db="EMBL/GenBank/DDBJ databases">
        <title>Phylogenomic reconstructions and comparative analyses of Kickxellomycotina fungi.</title>
        <authorList>
            <person name="Reynolds N.K."/>
            <person name="Stajich J.E."/>
            <person name="Barry K."/>
            <person name="Grigoriev I.V."/>
            <person name="Crous P."/>
            <person name="Smith M.E."/>
        </authorList>
    </citation>
    <scope>NUCLEOTIDE SEQUENCE</scope>
    <source>
        <strain evidence="1">NBRC 105413</strain>
    </source>
</reference>
<comment type="caution">
    <text evidence="1">The sequence shown here is derived from an EMBL/GenBank/DDBJ whole genome shotgun (WGS) entry which is preliminary data.</text>
</comment>
<accession>A0A9W7XNY9</accession>
<dbReference type="Proteomes" id="UP001145021">
    <property type="component" value="Unassembled WGS sequence"/>
</dbReference>
<name>A0A9W7XNY9_9FUNG</name>
<evidence type="ECO:0000313" key="2">
    <source>
        <dbReference type="Proteomes" id="UP001145021"/>
    </source>
</evidence>
<evidence type="ECO:0000313" key="1">
    <source>
        <dbReference type="EMBL" id="KAJ1646602.1"/>
    </source>
</evidence>